<dbReference type="Pfam" id="PF20209">
    <property type="entry name" value="DUF6570"/>
    <property type="match status" value="1"/>
</dbReference>
<proteinExistence type="predicted"/>
<dbReference type="EMBL" id="KZ293518">
    <property type="protein sequence ID" value="PBK58947.1"/>
    <property type="molecule type" value="Genomic_DNA"/>
</dbReference>
<feature type="domain" description="DUF6570" evidence="1">
    <location>
        <begin position="15"/>
        <end position="150"/>
    </location>
</feature>
<evidence type="ECO:0000313" key="3">
    <source>
        <dbReference type="Proteomes" id="UP000218334"/>
    </source>
</evidence>
<accession>A0A2H3B2W0</accession>
<evidence type="ECO:0000259" key="1">
    <source>
        <dbReference type="Pfam" id="PF20209"/>
    </source>
</evidence>
<evidence type="ECO:0000313" key="2">
    <source>
        <dbReference type="EMBL" id="PBK58947.1"/>
    </source>
</evidence>
<feature type="non-terminal residue" evidence="2">
    <location>
        <position position="1"/>
    </location>
</feature>
<feature type="non-terminal residue" evidence="2">
    <location>
        <position position="170"/>
    </location>
</feature>
<protein>
    <recommendedName>
        <fullName evidence="1">DUF6570 domain-containing protein</fullName>
    </recommendedName>
</protein>
<dbReference type="Proteomes" id="UP000218334">
    <property type="component" value="Unassembled WGS sequence"/>
</dbReference>
<dbReference type="InterPro" id="IPR046700">
    <property type="entry name" value="DUF6570"/>
</dbReference>
<dbReference type="AlphaFoldDB" id="A0A2H3B2W0"/>
<reference evidence="3" key="1">
    <citation type="journal article" date="2017" name="Nat. Ecol. Evol.">
        <title>Genome expansion and lineage-specific genetic innovations in the forest pathogenic fungi Armillaria.</title>
        <authorList>
            <person name="Sipos G."/>
            <person name="Prasanna A.N."/>
            <person name="Walter M.C."/>
            <person name="O'Connor E."/>
            <person name="Balint B."/>
            <person name="Krizsan K."/>
            <person name="Kiss B."/>
            <person name="Hess J."/>
            <person name="Varga T."/>
            <person name="Slot J."/>
            <person name="Riley R."/>
            <person name="Boka B."/>
            <person name="Rigling D."/>
            <person name="Barry K."/>
            <person name="Lee J."/>
            <person name="Mihaltcheva S."/>
            <person name="LaButti K."/>
            <person name="Lipzen A."/>
            <person name="Waldron R."/>
            <person name="Moloney N.M."/>
            <person name="Sperisen C."/>
            <person name="Kredics L."/>
            <person name="Vagvoelgyi C."/>
            <person name="Patrignani A."/>
            <person name="Fitzpatrick D."/>
            <person name="Nagy I."/>
            <person name="Doyle S."/>
            <person name="Anderson J.B."/>
            <person name="Grigoriev I.V."/>
            <person name="Gueldener U."/>
            <person name="Muensterkoetter M."/>
            <person name="Nagy L.G."/>
        </authorList>
    </citation>
    <scope>NUCLEOTIDE SEQUENCE [LARGE SCALE GENOMIC DNA]</scope>
    <source>
        <strain evidence="3">28-4</strain>
    </source>
</reference>
<organism evidence="2 3">
    <name type="scientific">Armillaria solidipes</name>
    <dbReference type="NCBI Taxonomy" id="1076256"/>
    <lineage>
        <taxon>Eukaryota</taxon>
        <taxon>Fungi</taxon>
        <taxon>Dikarya</taxon>
        <taxon>Basidiomycota</taxon>
        <taxon>Agaricomycotina</taxon>
        <taxon>Agaricomycetes</taxon>
        <taxon>Agaricomycetidae</taxon>
        <taxon>Agaricales</taxon>
        <taxon>Marasmiineae</taxon>
        <taxon>Physalacriaceae</taxon>
        <taxon>Armillaria</taxon>
    </lineage>
</organism>
<dbReference type="STRING" id="1076256.A0A2H3B2W0"/>
<gene>
    <name evidence="2" type="ORF">ARMSODRAFT_856717</name>
</gene>
<name>A0A2H3B2W0_9AGAR</name>
<sequence>LIVCLECEWRLESGSLLKYALHNRMFRGLLPEEFHDLTWVEEMVCAMYRCTIQVSQLYGKASDKRQPRVFHGNTCAHNLNLVSTATVLPRTPADVNGLLSIVFVGPKQSIKSCLGTVYKIRKEKVWRFLLWLSKNNPLYESIRLCEEHLNMYADDNVIPGLEAWVIHKER</sequence>
<keyword evidence="3" id="KW-1185">Reference proteome</keyword>